<dbReference type="InterPro" id="IPR051985">
    <property type="entry name" value="NR_tyrosine_phosphatase"/>
</dbReference>
<accession>A0ABM0H0Q4</accession>
<proteinExistence type="inferred from homology"/>
<evidence type="ECO:0000313" key="14">
    <source>
        <dbReference type="Proteomes" id="UP000694865"/>
    </source>
</evidence>
<keyword evidence="9 11" id="KW-0472">Membrane</keyword>
<evidence type="ECO:0000256" key="2">
    <source>
        <dbReference type="ARBA" id="ARBA00004308"/>
    </source>
</evidence>
<evidence type="ECO:0000256" key="9">
    <source>
        <dbReference type="ARBA" id="ARBA00023136"/>
    </source>
</evidence>
<feature type="region of interest" description="Disordered" evidence="10">
    <location>
        <begin position="362"/>
        <end position="383"/>
    </location>
</feature>
<dbReference type="PROSITE" id="PS00383">
    <property type="entry name" value="TYR_PHOSPHATASE_1"/>
    <property type="match status" value="1"/>
</dbReference>
<dbReference type="GeneID" id="100373895"/>
<organism evidence="14 15">
    <name type="scientific">Saccoglossus kowalevskii</name>
    <name type="common">Acorn worm</name>
    <dbReference type="NCBI Taxonomy" id="10224"/>
    <lineage>
        <taxon>Eukaryota</taxon>
        <taxon>Metazoa</taxon>
        <taxon>Hemichordata</taxon>
        <taxon>Enteropneusta</taxon>
        <taxon>Harrimaniidae</taxon>
        <taxon>Saccoglossus</taxon>
    </lineage>
</organism>
<dbReference type="CDD" id="cd14545">
    <property type="entry name" value="PTPc-N1_2"/>
    <property type="match status" value="1"/>
</dbReference>
<keyword evidence="7" id="KW-0256">Endoplasmic reticulum</keyword>
<dbReference type="SMART" id="SM00194">
    <property type="entry name" value="PTPc"/>
    <property type="match status" value="1"/>
</dbReference>
<keyword evidence="6" id="KW-0378">Hydrolase</keyword>
<feature type="domain" description="Tyrosine specific protein phosphatases" evidence="13">
    <location>
        <begin position="196"/>
        <end position="272"/>
    </location>
</feature>
<reference evidence="15" key="1">
    <citation type="submission" date="2025-08" db="UniProtKB">
        <authorList>
            <consortium name="RefSeq"/>
        </authorList>
    </citation>
    <scope>IDENTIFICATION</scope>
    <source>
        <tissue evidence="15">Testes</tissue>
    </source>
</reference>
<gene>
    <name evidence="15" type="primary">LOC100373895</name>
</gene>
<dbReference type="PROSITE" id="PS50056">
    <property type="entry name" value="TYR_PHOSPHATASE_2"/>
    <property type="match status" value="1"/>
</dbReference>
<evidence type="ECO:0000256" key="1">
    <source>
        <dbReference type="ARBA" id="ARBA00004240"/>
    </source>
</evidence>
<dbReference type="SMART" id="SM00404">
    <property type="entry name" value="PTPc_motif"/>
    <property type="match status" value="1"/>
</dbReference>
<evidence type="ECO:0000256" key="7">
    <source>
        <dbReference type="ARBA" id="ARBA00022824"/>
    </source>
</evidence>
<dbReference type="Pfam" id="PF00102">
    <property type="entry name" value="Y_phosphatase"/>
    <property type="match status" value="1"/>
</dbReference>
<evidence type="ECO:0000256" key="4">
    <source>
        <dbReference type="ARBA" id="ARBA00013064"/>
    </source>
</evidence>
<dbReference type="InterPro" id="IPR000387">
    <property type="entry name" value="Tyr_Pase_dom"/>
</dbReference>
<keyword evidence="11" id="KW-1133">Transmembrane helix</keyword>
<protein>
    <recommendedName>
        <fullName evidence="4">protein-tyrosine-phosphatase</fullName>
        <ecNumber evidence="4">3.1.3.48</ecNumber>
    </recommendedName>
</protein>
<keyword evidence="14" id="KW-1185">Reference proteome</keyword>
<sequence>MEDEFDEIEQRNGWQMAFMKIKITAGQYDYSIQDAKKAENRPRNRYRDVSPYDHTRVKLKRADNDYINACLVKSPEANRSYILTQGPLPSTSGHFWLMVWEQRSKAVVMLNNVIEKGTIKCAQYWPLGEENGGDDIITFEEEQIRIALLDEDVRSYYTLRTLQIEDMVSGNTRDIFHFHYTTWPDFGLPDSPAAFLNFLSAVRDSGSLSADVGPPVLHCSAGIGRSGMFCMVDACLVMVEKNQDMDNIEVQNILLEMRRYRMGLIQTPDQLRFTYLAIIAGAKTILKHGRLELPTCENNVGVSANSNNDSEPEAPPPPIPPKKSRSQEFRDKASKETVSPVNVKAEKPIVNTETDDIAKREHEIRKRKREEKRHSMEERLSKMRKKQHDSEIWKKQRSLLQYIGIGVVVVTGVFLLYKYYF</sequence>
<keyword evidence="8" id="KW-0904">Protein phosphatase</keyword>
<feature type="region of interest" description="Disordered" evidence="10">
    <location>
        <begin position="302"/>
        <end position="341"/>
    </location>
</feature>
<dbReference type="InterPro" id="IPR029021">
    <property type="entry name" value="Prot-tyrosine_phosphatase-like"/>
</dbReference>
<keyword evidence="5" id="KW-0597">Phosphoprotein</keyword>
<dbReference type="SUPFAM" id="SSF52799">
    <property type="entry name" value="(Phosphotyrosine protein) phosphatases II"/>
    <property type="match status" value="1"/>
</dbReference>
<evidence type="ECO:0000256" key="6">
    <source>
        <dbReference type="ARBA" id="ARBA00022801"/>
    </source>
</evidence>
<dbReference type="PIRSF" id="PIRSF000926">
    <property type="entry name" value="Tyr-Ptase_nr1"/>
    <property type="match status" value="1"/>
</dbReference>
<dbReference type="Proteomes" id="UP000694865">
    <property type="component" value="Unplaced"/>
</dbReference>
<dbReference type="InterPro" id="IPR012265">
    <property type="entry name" value="Ptpn1/Ptpn2"/>
</dbReference>
<comment type="subcellular location">
    <subcellularLocation>
        <location evidence="2">Endomembrane system</location>
    </subcellularLocation>
    <subcellularLocation>
        <location evidence="1">Endoplasmic reticulum</location>
    </subcellularLocation>
</comment>
<evidence type="ECO:0000259" key="12">
    <source>
        <dbReference type="PROSITE" id="PS50055"/>
    </source>
</evidence>
<dbReference type="PANTHER" id="PTHR46047">
    <property type="entry name" value="TYROSINE-PROTEIN PHOSPHATASE NON-RECEPTOR TYPE 61F"/>
    <property type="match status" value="1"/>
</dbReference>
<comment type="similarity">
    <text evidence="3">Belongs to the protein-tyrosine phosphatase family. Non-receptor class 1 subfamily.</text>
</comment>
<evidence type="ECO:0000256" key="11">
    <source>
        <dbReference type="SAM" id="Phobius"/>
    </source>
</evidence>
<feature type="compositionally biased region" description="Basic and acidic residues" evidence="10">
    <location>
        <begin position="372"/>
        <end position="381"/>
    </location>
</feature>
<dbReference type="PROSITE" id="PS50055">
    <property type="entry name" value="TYR_PHOSPHATASE_PTP"/>
    <property type="match status" value="1"/>
</dbReference>
<dbReference type="PRINTS" id="PR00700">
    <property type="entry name" value="PRTYPHPHTASE"/>
</dbReference>
<dbReference type="InterPro" id="IPR003595">
    <property type="entry name" value="Tyr_Pase_cat"/>
</dbReference>
<keyword evidence="11" id="KW-0812">Transmembrane</keyword>
<dbReference type="RefSeq" id="XP_002741619.1">
    <property type="nucleotide sequence ID" value="XM_002741573.2"/>
</dbReference>
<dbReference type="PANTHER" id="PTHR46047:SF3">
    <property type="entry name" value="TYROSINE-PROTEIN PHOSPHATASE NON-RECEPTOR TYPE 61F"/>
    <property type="match status" value="1"/>
</dbReference>
<evidence type="ECO:0000256" key="3">
    <source>
        <dbReference type="ARBA" id="ARBA00009701"/>
    </source>
</evidence>
<dbReference type="InterPro" id="IPR016130">
    <property type="entry name" value="Tyr_Pase_AS"/>
</dbReference>
<feature type="transmembrane region" description="Helical" evidence="11">
    <location>
        <begin position="399"/>
        <end position="417"/>
    </location>
</feature>
<evidence type="ECO:0000256" key="5">
    <source>
        <dbReference type="ARBA" id="ARBA00022553"/>
    </source>
</evidence>
<dbReference type="InterPro" id="IPR000242">
    <property type="entry name" value="PTP_cat"/>
</dbReference>
<evidence type="ECO:0000256" key="8">
    <source>
        <dbReference type="ARBA" id="ARBA00022912"/>
    </source>
</evidence>
<feature type="compositionally biased region" description="Basic and acidic residues" evidence="10">
    <location>
        <begin position="325"/>
        <end position="335"/>
    </location>
</feature>
<name>A0ABM0H0Q4_SACKO</name>
<dbReference type="Gene3D" id="3.90.190.10">
    <property type="entry name" value="Protein tyrosine phosphatase superfamily"/>
    <property type="match status" value="1"/>
</dbReference>
<dbReference type="EC" id="3.1.3.48" evidence="4"/>
<feature type="domain" description="Tyrosine-protein phosphatase" evidence="12">
    <location>
        <begin position="1"/>
        <end position="281"/>
    </location>
</feature>
<evidence type="ECO:0000313" key="15">
    <source>
        <dbReference type="RefSeq" id="XP_002741619.1"/>
    </source>
</evidence>
<evidence type="ECO:0000259" key="13">
    <source>
        <dbReference type="PROSITE" id="PS50056"/>
    </source>
</evidence>
<evidence type="ECO:0000256" key="10">
    <source>
        <dbReference type="SAM" id="MobiDB-lite"/>
    </source>
</evidence>